<comment type="caution">
    <text evidence="2">The sequence shown here is derived from an EMBL/GenBank/DDBJ whole genome shotgun (WGS) entry which is preliminary data.</text>
</comment>
<keyword evidence="1" id="KW-1133">Transmembrane helix</keyword>
<proteinExistence type="predicted"/>
<name>A0ABV1UDA2_9ACTN</name>
<dbReference type="Proteomes" id="UP001470023">
    <property type="component" value="Unassembled WGS sequence"/>
</dbReference>
<reference evidence="2 3" key="1">
    <citation type="submission" date="2024-06" db="EMBL/GenBank/DDBJ databases">
        <title>The Natural Products Discovery Center: Release of the First 8490 Sequenced Strains for Exploring Actinobacteria Biosynthetic Diversity.</title>
        <authorList>
            <person name="Kalkreuter E."/>
            <person name="Kautsar S.A."/>
            <person name="Yang D."/>
            <person name="Bader C.D."/>
            <person name="Teijaro C.N."/>
            <person name="Fluegel L."/>
            <person name="Davis C.M."/>
            <person name="Simpson J.R."/>
            <person name="Lauterbach L."/>
            <person name="Steele A.D."/>
            <person name="Gui C."/>
            <person name="Meng S."/>
            <person name="Li G."/>
            <person name="Viehrig K."/>
            <person name="Ye F."/>
            <person name="Su P."/>
            <person name="Kiefer A.F."/>
            <person name="Nichols A."/>
            <person name="Cepeda A.J."/>
            <person name="Yan W."/>
            <person name="Fan B."/>
            <person name="Jiang Y."/>
            <person name="Adhikari A."/>
            <person name="Zheng C.-J."/>
            <person name="Schuster L."/>
            <person name="Cowan T.M."/>
            <person name="Smanski M.J."/>
            <person name="Chevrette M.G."/>
            <person name="De Carvalho L.P.S."/>
            <person name="Shen B."/>
        </authorList>
    </citation>
    <scope>NUCLEOTIDE SEQUENCE [LARGE SCALE GENOMIC DNA]</scope>
    <source>
        <strain evidence="2 3">NPDC001166</strain>
    </source>
</reference>
<keyword evidence="1" id="KW-0812">Transmembrane</keyword>
<feature type="transmembrane region" description="Helical" evidence="1">
    <location>
        <begin position="12"/>
        <end position="42"/>
    </location>
</feature>
<protein>
    <submittedName>
        <fullName evidence="2">Uncharacterized protein</fullName>
    </submittedName>
</protein>
<evidence type="ECO:0000256" key="1">
    <source>
        <dbReference type="SAM" id="Phobius"/>
    </source>
</evidence>
<gene>
    <name evidence="2" type="ORF">ABT272_28220</name>
</gene>
<sequence length="59" mass="6069">MVKTVALTALEVLSLLAVVYGVSLVYVPAAFILAGLMGVVAVEKMLAKPPSVQRKGAGQ</sequence>
<dbReference type="EMBL" id="JBEPAZ010000030">
    <property type="protein sequence ID" value="MER6431585.1"/>
    <property type="molecule type" value="Genomic_DNA"/>
</dbReference>
<keyword evidence="3" id="KW-1185">Reference proteome</keyword>
<accession>A0ABV1UDA2</accession>
<keyword evidence="1" id="KW-0472">Membrane</keyword>
<dbReference type="RefSeq" id="WP_093696746.1">
    <property type="nucleotide sequence ID" value="NZ_JBEPAZ010000030.1"/>
</dbReference>
<evidence type="ECO:0000313" key="3">
    <source>
        <dbReference type="Proteomes" id="UP001470023"/>
    </source>
</evidence>
<evidence type="ECO:0000313" key="2">
    <source>
        <dbReference type="EMBL" id="MER6431585.1"/>
    </source>
</evidence>
<organism evidence="2 3">
    <name type="scientific">Streptomyces sp. 900105245</name>
    <dbReference type="NCBI Taxonomy" id="3154379"/>
    <lineage>
        <taxon>Bacteria</taxon>
        <taxon>Bacillati</taxon>
        <taxon>Actinomycetota</taxon>
        <taxon>Actinomycetes</taxon>
        <taxon>Kitasatosporales</taxon>
        <taxon>Streptomycetaceae</taxon>
        <taxon>Streptomyces</taxon>
    </lineage>
</organism>